<dbReference type="EMBL" id="PYGE01000001">
    <property type="protein sequence ID" value="PSL08509.1"/>
    <property type="molecule type" value="Genomic_DNA"/>
</dbReference>
<dbReference type="PROSITE" id="PS51257">
    <property type="entry name" value="PROKAR_LIPOPROTEIN"/>
    <property type="match status" value="1"/>
</dbReference>
<dbReference type="Proteomes" id="UP000243528">
    <property type="component" value="Unassembled WGS sequence"/>
</dbReference>
<dbReference type="SUPFAM" id="SSF53850">
    <property type="entry name" value="Periplasmic binding protein-like II"/>
    <property type="match status" value="1"/>
</dbReference>
<dbReference type="AlphaFoldDB" id="A0A2P8EGB2"/>
<dbReference type="PANTHER" id="PTHR42941:SF1">
    <property type="entry name" value="SLL1037 PROTEIN"/>
    <property type="match status" value="1"/>
</dbReference>
<name>A0A2P8EGB2_9ACTN</name>
<reference evidence="1 2" key="1">
    <citation type="submission" date="2018-03" db="EMBL/GenBank/DDBJ databases">
        <title>Genomic Encyclopedia of Archaeal and Bacterial Type Strains, Phase II (KMG-II): from individual species to whole genera.</title>
        <authorList>
            <person name="Goeker M."/>
        </authorList>
    </citation>
    <scope>NUCLEOTIDE SEQUENCE [LARGE SCALE GENOMIC DNA]</scope>
    <source>
        <strain evidence="1 2">DSM 45211</strain>
    </source>
</reference>
<sequence length="312" mass="32719">MEVSRRAVLLAGVAGVPGAASIAGCDGRAHIDYPQLRIGTGPAGAVYRELGGAIAPMLDRQLTETAVSTVPSRASTDNIRMLLDHDVHLGLCSLDAVVSADGQPPPELAAVCRLYDSYLHLAVLADSPVRHVADLAGKRVSFGARDSGTEFTTERLVALEEVDVRAVRLDQADSAEALRTGSIDALFSLTGIPTPAISELAARRRVRFVPMTQQAGRLADTYPGPYVPATIPSTAYTGVGASPTVAVPNVLLARADLPDDVVRAVTGTIMTGARTVAARRPEARQINVRTAIATGPVPLHPGAAAWFRANKR</sequence>
<comment type="caution">
    <text evidence="1">The sequence shown here is derived from an EMBL/GenBank/DDBJ whole genome shotgun (WGS) entry which is preliminary data.</text>
</comment>
<proteinExistence type="predicted"/>
<dbReference type="InterPro" id="IPR011852">
    <property type="entry name" value="TRAP_TAXI"/>
</dbReference>
<dbReference type="NCBIfam" id="TIGR02122">
    <property type="entry name" value="TRAP_TAXI"/>
    <property type="match status" value="1"/>
</dbReference>
<dbReference type="Pfam" id="PF16868">
    <property type="entry name" value="NMT1_3"/>
    <property type="match status" value="1"/>
</dbReference>
<dbReference type="OrthoDB" id="5582316at2"/>
<accession>A0A2P8EGB2</accession>
<dbReference type="Gene3D" id="3.40.190.10">
    <property type="entry name" value="Periplasmic binding protein-like II"/>
    <property type="match status" value="2"/>
</dbReference>
<keyword evidence="2" id="KW-1185">Reference proteome</keyword>
<evidence type="ECO:0000313" key="2">
    <source>
        <dbReference type="Proteomes" id="UP000243528"/>
    </source>
</evidence>
<dbReference type="PANTHER" id="PTHR42941">
    <property type="entry name" value="SLL1037 PROTEIN"/>
    <property type="match status" value="1"/>
</dbReference>
<evidence type="ECO:0000313" key="1">
    <source>
        <dbReference type="EMBL" id="PSL08509.1"/>
    </source>
</evidence>
<protein>
    <recommendedName>
        <fullName evidence="3">TRAP transporter TAXI family solute receptor</fullName>
    </recommendedName>
</protein>
<dbReference type="RefSeq" id="WP_106535542.1">
    <property type="nucleotide sequence ID" value="NZ_ML142897.1"/>
</dbReference>
<gene>
    <name evidence="1" type="ORF">CLV30_101481</name>
</gene>
<evidence type="ECO:0008006" key="3">
    <source>
        <dbReference type="Google" id="ProtNLM"/>
    </source>
</evidence>
<organism evidence="1 2">
    <name type="scientific">Haloactinopolyspora alba</name>
    <dbReference type="NCBI Taxonomy" id="648780"/>
    <lineage>
        <taxon>Bacteria</taxon>
        <taxon>Bacillati</taxon>
        <taxon>Actinomycetota</taxon>
        <taxon>Actinomycetes</taxon>
        <taxon>Jiangellales</taxon>
        <taxon>Jiangellaceae</taxon>
        <taxon>Haloactinopolyspora</taxon>
    </lineage>
</organism>